<keyword evidence="1" id="KW-1133">Transmembrane helix</keyword>
<dbReference type="Proteomes" id="UP000029554">
    <property type="component" value="Unassembled WGS sequence"/>
</dbReference>
<comment type="caution">
    <text evidence="2">The sequence shown here is derived from an EMBL/GenBank/DDBJ whole genome shotgun (WGS) entry which is preliminary data.</text>
</comment>
<dbReference type="EMBL" id="JRHH01000006">
    <property type="protein sequence ID" value="KGD66919.1"/>
    <property type="molecule type" value="Genomic_DNA"/>
</dbReference>
<evidence type="ECO:0000256" key="1">
    <source>
        <dbReference type="SAM" id="Phobius"/>
    </source>
</evidence>
<reference evidence="2 3" key="1">
    <citation type="submission" date="2014-09" db="EMBL/GenBank/DDBJ databases">
        <title>Whole Genome Shotgun of Flavobacterium aquatile LMG 4008.</title>
        <authorList>
            <person name="Gale A.N."/>
            <person name="Pipes S.E."/>
            <person name="Newman J.D."/>
        </authorList>
    </citation>
    <scope>NUCLEOTIDE SEQUENCE [LARGE SCALE GENOMIC DNA]</scope>
    <source>
        <strain evidence="2 3">LMG 4008</strain>
    </source>
</reference>
<evidence type="ECO:0000313" key="3">
    <source>
        <dbReference type="Proteomes" id="UP000029554"/>
    </source>
</evidence>
<accession>A0A095SRC6</accession>
<organism evidence="2 3">
    <name type="scientific">Flavobacterium aquatile LMG 4008 = ATCC 11947</name>
    <dbReference type="NCBI Taxonomy" id="1453498"/>
    <lineage>
        <taxon>Bacteria</taxon>
        <taxon>Pseudomonadati</taxon>
        <taxon>Bacteroidota</taxon>
        <taxon>Flavobacteriia</taxon>
        <taxon>Flavobacteriales</taxon>
        <taxon>Flavobacteriaceae</taxon>
        <taxon>Flavobacterium</taxon>
    </lineage>
</organism>
<protein>
    <submittedName>
        <fullName evidence="2">Uncharacterized protein</fullName>
    </submittedName>
</protein>
<dbReference type="AlphaFoldDB" id="A0A095SRC6"/>
<sequence length="71" mass="8605">MKFIDRLKIIQYNFFALAICLAIIITAPLQFLDFIIKGKNRILKFLESYVFKMLFKINDLKKQYQNWNNEL</sequence>
<keyword evidence="1" id="KW-0472">Membrane</keyword>
<gene>
    <name evidence="2" type="ORF">LG45_15960</name>
</gene>
<feature type="transmembrane region" description="Helical" evidence="1">
    <location>
        <begin position="12"/>
        <end position="36"/>
    </location>
</feature>
<keyword evidence="1" id="KW-0812">Transmembrane</keyword>
<evidence type="ECO:0000313" key="2">
    <source>
        <dbReference type="EMBL" id="KGD66919.1"/>
    </source>
</evidence>
<dbReference type="STRING" id="1453498.LG45_15960"/>
<keyword evidence="3" id="KW-1185">Reference proteome</keyword>
<name>A0A095SRC6_9FLAO</name>
<proteinExistence type="predicted"/>